<evidence type="ECO:0000256" key="1">
    <source>
        <dbReference type="SAM" id="Phobius"/>
    </source>
</evidence>
<dbReference type="EMBL" id="LT981265">
    <property type="protein sequence ID" value="SPC33485.1"/>
    <property type="molecule type" value="Genomic_DNA"/>
</dbReference>
<dbReference type="AlphaFoldDB" id="A0A2K5APC3"/>
<feature type="transmembrane region" description="Helical" evidence="1">
    <location>
        <begin position="52"/>
        <end position="70"/>
    </location>
</feature>
<dbReference type="KEGG" id="ncv:NCAV_0291"/>
<evidence type="ECO:0000313" key="2">
    <source>
        <dbReference type="EMBL" id="SPC33485.1"/>
    </source>
</evidence>
<feature type="transmembrane region" description="Helical" evidence="1">
    <location>
        <begin position="12"/>
        <end position="32"/>
    </location>
</feature>
<feature type="transmembrane region" description="Helical" evidence="1">
    <location>
        <begin position="82"/>
        <end position="101"/>
    </location>
</feature>
<name>A0A2K5APC3_9ARCH</name>
<organism evidence="2 3">
    <name type="scientific">Candidatus Nitrosocaldus cavascurensis</name>
    <dbReference type="NCBI Taxonomy" id="2058097"/>
    <lineage>
        <taxon>Archaea</taxon>
        <taxon>Nitrososphaerota</taxon>
        <taxon>Nitrososphaeria</taxon>
        <taxon>Candidatus Nitrosocaldales</taxon>
        <taxon>Candidatus Nitrosocaldaceae</taxon>
        <taxon>Candidatus Nitrosocaldus</taxon>
    </lineage>
</organism>
<dbReference type="GeneID" id="41594390"/>
<evidence type="ECO:0000313" key="3">
    <source>
        <dbReference type="Proteomes" id="UP000236248"/>
    </source>
</evidence>
<dbReference type="RefSeq" id="WP_148695109.1">
    <property type="nucleotide sequence ID" value="NZ_LT981265.1"/>
</dbReference>
<keyword evidence="3" id="KW-1185">Reference proteome</keyword>
<accession>A0A2K5APC3</accession>
<keyword evidence="1" id="KW-0472">Membrane</keyword>
<keyword evidence="1" id="KW-1133">Transmembrane helix</keyword>
<protein>
    <submittedName>
        <fullName evidence="2">Uncharacterized protein</fullName>
    </submittedName>
</protein>
<reference evidence="3" key="1">
    <citation type="submission" date="2018-01" db="EMBL/GenBank/DDBJ databases">
        <authorList>
            <person name="Kerou L M."/>
        </authorList>
    </citation>
    <scope>NUCLEOTIDE SEQUENCE [LARGE SCALE GENOMIC DNA]</scope>
    <source>
        <strain evidence="3">SCU2</strain>
    </source>
</reference>
<dbReference type="Proteomes" id="UP000236248">
    <property type="component" value="Chromosome NCAV"/>
</dbReference>
<sequence length="148" mass="17275">MLSITALHIHKVLTYSILFLLILFFIGSLEFMPDVYFSNRPMLDLPAWVEKLWHYIPWIILALSSLDILLKYKKVGNLRLLLRIHWIDIIMIALIPFLFIFKVAKISLKVYKIVKTGKSWSKLSHLIKKILLLGRSPKNKSTSPAYLL</sequence>
<keyword evidence="1" id="KW-0812">Transmembrane</keyword>
<gene>
    <name evidence="2" type="ORF">NCAV_0291</name>
</gene>
<proteinExistence type="predicted"/>